<keyword evidence="3" id="KW-1185">Reference proteome</keyword>
<evidence type="ECO:0000313" key="2">
    <source>
        <dbReference type="EMBL" id="KAI5066684.1"/>
    </source>
</evidence>
<sequence length="99" mass="10617">MNSLVERGSVSAGRGVVKLSQSGGGRPPSRGLYTHSHGGKLRLFVGVDVCKQSGAGVISEKGKFASYSRDPNSQALKKHSQELRKYMQVSFQRATHIGS</sequence>
<evidence type="ECO:0000256" key="1">
    <source>
        <dbReference type="SAM" id="MobiDB-lite"/>
    </source>
</evidence>
<accession>A0A9D4Z9I1</accession>
<evidence type="ECO:0000313" key="3">
    <source>
        <dbReference type="Proteomes" id="UP000886520"/>
    </source>
</evidence>
<proteinExistence type="predicted"/>
<reference evidence="2" key="1">
    <citation type="submission" date="2021-01" db="EMBL/GenBank/DDBJ databases">
        <title>Adiantum capillus-veneris genome.</title>
        <authorList>
            <person name="Fang Y."/>
            <person name="Liao Q."/>
        </authorList>
    </citation>
    <scope>NUCLEOTIDE SEQUENCE</scope>
    <source>
        <strain evidence="2">H3</strain>
        <tissue evidence="2">Leaf</tissue>
    </source>
</reference>
<name>A0A9D4Z9I1_ADICA</name>
<dbReference type="EMBL" id="JABFUD020000018">
    <property type="protein sequence ID" value="KAI5066684.1"/>
    <property type="molecule type" value="Genomic_DNA"/>
</dbReference>
<dbReference type="AlphaFoldDB" id="A0A9D4Z9I1"/>
<gene>
    <name evidence="2" type="ORF">GOP47_0019308</name>
</gene>
<feature type="region of interest" description="Disordered" evidence="1">
    <location>
        <begin position="1"/>
        <end position="31"/>
    </location>
</feature>
<dbReference type="Proteomes" id="UP000886520">
    <property type="component" value="Chromosome 18"/>
</dbReference>
<organism evidence="2 3">
    <name type="scientific">Adiantum capillus-veneris</name>
    <name type="common">Maidenhair fern</name>
    <dbReference type="NCBI Taxonomy" id="13818"/>
    <lineage>
        <taxon>Eukaryota</taxon>
        <taxon>Viridiplantae</taxon>
        <taxon>Streptophyta</taxon>
        <taxon>Embryophyta</taxon>
        <taxon>Tracheophyta</taxon>
        <taxon>Polypodiopsida</taxon>
        <taxon>Polypodiidae</taxon>
        <taxon>Polypodiales</taxon>
        <taxon>Pteridineae</taxon>
        <taxon>Pteridaceae</taxon>
        <taxon>Vittarioideae</taxon>
        <taxon>Adiantum</taxon>
    </lineage>
</organism>
<protein>
    <submittedName>
        <fullName evidence="2">Uncharacterized protein</fullName>
    </submittedName>
</protein>
<comment type="caution">
    <text evidence="2">The sequence shown here is derived from an EMBL/GenBank/DDBJ whole genome shotgun (WGS) entry which is preliminary data.</text>
</comment>